<dbReference type="InterPro" id="IPR017871">
    <property type="entry name" value="ABC_transporter-like_CS"/>
</dbReference>
<sequence length="517" mass="58053">MKLLEIKNLCLKLGNFSLKNISFTLEEGSILGIVGESGSGKSMLGNAILQLLPNLQYQKGEINFLGQNLLQYSSAKMQKIRGKEISYIFQEPLSALNPLHKIKKQLAEALLIHNPNLPKADLQSKLIELLENVHLPQKVLESYPYELSGGQRQRICIAIALANSPKLLIADEPTTALDSTTQEQILLLLQSLQKKLHLSVLFISHDLLVISKLCKTILVLKQGEIIERGFTQNIFKNPQNPYTKLLVQSLHFSYNTHLDFGKPLLEVENLQVSYPTKKSFWGKTLESFEALKPLSFELREGESLGIIGESGSGKTSLANAICRLVESKGKVDLLNQDFFLLQGEKLRDFRKNIQIIFQDPFSSLNPKMTIAQILAEGLIAHNIQDRQARIKQVLLDTSLDESFLERYPNELSGGQRQRVSIARSLILKPKVLLLDEPTSALDKNTQKQILNLLLKLSKQYRLSYLCISHDLSVIATLCQNVIVLKNGEALERGKTQEVFKNPKNPYVQSLLKASGIQ</sequence>
<protein>
    <submittedName>
        <fullName evidence="5">Dipeptide ABC transporter ATP-binding protein</fullName>
    </submittedName>
</protein>
<dbReference type="PANTHER" id="PTHR43776:SF8">
    <property type="entry name" value="ABC TRANSPORTER, ATP-BINDING PROTEIN"/>
    <property type="match status" value="1"/>
</dbReference>
<keyword evidence="6" id="KW-1185">Reference proteome</keyword>
<evidence type="ECO:0000256" key="1">
    <source>
        <dbReference type="ARBA" id="ARBA00022448"/>
    </source>
</evidence>
<reference evidence="5" key="1">
    <citation type="submission" date="2022-06" db="EMBL/GenBank/DDBJ databases">
        <title>Helicobacter colisuis sp. nov.</title>
        <authorList>
            <person name="Papic B."/>
            <person name="Gruntar I."/>
        </authorList>
    </citation>
    <scope>NUCLEOTIDE SEQUENCE</scope>
    <source>
        <strain evidence="5">11154-15</strain>
    </source>
</reference>
<dbReference type="SMART" id="SM00382">
    <property type="entry name" value="AAA"/>
    <property type="match status" value="2"/>
</dbReference>
<dbReference type="RefSeq" id="WP_250603644.1">
    <property type="nucleotide sequence ID" value="NZ_JAMOKX010000002.1"/>
</dbReference>
<dbReference type="NCBIfam" id="NF008453">
    <property type="entry name" value="PRK11308.1"/>
    <property type="match status" value="2"/>
</dbReference>
<dbReference type="CDD" id="cd03257">
    <property type="entry name" value="ABC_NikE_OppD_transporters"/>
    <property type="match status" value="2"/>
</dbReference>
<dbReference type="Pfam" id="PF08352">
    <property type="entry name" value="oligo_HPY"/>
    <property type="match status" value="2"/>
</dbReference>
<organism evidence="5 6">
    <name type="scientific">Helicobacter colisuis</name>
    <dbReference type="NCBI Taxonomy" id="2949739"/>
    <lineage>
        <taxon>Bacteria</taxon>
        <taxon>Pseudomonadati</taxon>
        <taxon>Campylobacterota</taxon>
        <taxon>Epsilonproteobacteria</taxon>
        <taxon>Campylobacterales</taxon>
        <taxon>Helicobacteraceae</taxon>
        <taxon>Helicobacter</taxon>
    </lineage>
</organism>
<dbReference type="InterPro" id="IPR050319">
    <property type="entry name" value="ABC_transp_ATP-bind"/>
</dbReference>
<feature type="domain" description="ABC transporter" evidence="4">
    <location>
        <begin position="265"/>
        <end position="511"/>
    </location>
</feature>
<keyword evidence="2" id="KW-0547">Nucleotide-binding</keyword>
<dbReference type="InterPro" id="IPR003593">
    <property type="entry name" value="AAA+_ATPase"/>
</dbReference>
<evidence type="ECO:0000256" key="2">
    <source>
        <dbReference type="ARBA" id="ARBA00022741"/>
    </source>
</evidence>
<dbReference type="GO" id="GO:0005524">
    <property type="term" value="F:ATP binding"/>
    <property type="evidence" value="ECO:0007669"/>
    <property type="project" value="UniProtKB-KW"/>
</dbReference>
<evidence type="ECO:0000313" key="6">
    <source>
        <dbReference type="Proteomes" id="UP001057522"/>
    </source>
</evidence>
<feature type="domain" description="ABC transporter" evidence="4">
    <location>
        <begin position="1"/>
        <end position="247"/>
    </location>
</feature>
<dbReference type="Proteomes" id="UP001057522">
    <property type="component" value="Unassembled WGS sequence"/>
</dbReference>
<dbReference type="SUPFAM" id="SSF52540">
    <property type="entry name" value="P-loop containing nucleoside triphosphate hydrolases"/>
    <property type="match status" value="2"/>
</dbReference>
<evidence type="ECO:0000313" key="5">
    <source>
        <dbReference type="EMBL" id="MCL9819045.1"/>
    </source>
</evidence>
<dbReference type="PANTHER" id="PTHR43776">
    <property type="entry name" value="TRANSPORT ATP-BINDING PROTEIN"/>
    <property type="match status" value="1"/>
</dbReference>
<dbReference type="Gene3D" id="3.40.50.300">
    <property type="entry name" value="P-loop containing nucleotide triphosphate hydrolases"/>
    <property type="match status" value="2"/>
</dbReference>
<dbReference type="PROSITE" id="PS00211">
    <property type="entry name" value="ABC_TRANSPORTER_1"/>
    <property type="match status" value="2"/>
</dbReference>
<keyword evidence="3 5" id="KW-0067">ATP-binding</keyword>
<name>A0ABT0TTN3_9HELI</name>
<proteinExistence type="predicted"/>
<accession>A0ABT0TTN3</accession>
<keyword evidence="1" id="KW-0813">Transport</keyword>
<dbReference type="PROSITE" id="PS50893">
    <property type="entry name" value="ABC_TRANSPORTER_2"/>
    <property type="match status" value="2"/>
</dbReference>
<dbReference type="EMBL" id="JAMOKX010000002">
    <property type="protein sequence ID" value="MCL9819045.1"/>
    <property type="molecule type" value="Genomic_DNA"/>
</dbReference>
<evidence type="ECO:0000256" key="3">
    <source>
        <dbReference type="ARBA" id="ARBA00022840"/>
    </source>
</evidence>
<comment type="caution">
    <text evidence="5">The sequence shown here is derived from an EMBL/GenBank/DDBJ whole genome shotgun (WGS) entry which is preliminary data.</text>
</comment>
<dbReference type="InterPro" id="IPR003439">
    <property type="entry name" value="ABC_transporter-like_ATP-bd"/>
</dbReference>
<gene>
    <name evidence="5" type="ORF">NCR95_02510</name>
</gene>
<dbReference type="Pfam" id="PF00005">
    <property type="entry name" value="ABC_tran"/>
    <property type="match status" value="2"/>
</dbReference>
<dbReference type="InterPro" id="IPR013563">
    <property type="entry name" value="Oligopep_ABC_C"/>
</dbReference>
<evidence type="ECO:0000259" key="4">
    <source>
        <dbReference type="PROSITE" id="PS50893"/>
    </source>
</evidence>
<dbReference type="InterPro" id="IPR027417">
    <property type="entry name" value="P-loop_NTPase"/>
</dbReference>